<proteinExistence type="predicted"/>
<keyword evidence="3" id="KW-1185">Reference proteome</keyword>
<feature type="transmembrane region" description="Helical" evidence="1">
    <location>
        <begin position="119"/>
        <end position="141"/>
    </location>
</feature>
<keyword evidence="1" id="KW-1133">Transmembrane helix</keyword>
<keyword evidence="1" id="KW-0812">Transmembrane</keyword>
<evidence type="ECO:0008006" key="4">
    <source>
        <dbReference type="Google" id="ProtNLM"/>
    </source>
</evidence>
<protein>
    <recommendedName>
        <fullName evidence="4">Fatty acid hydroxylase domain-containing protein</fullName>
    </recommendedName>
</protein>
<dbReference type="EMBL" id="CAICTM010000764">
    <property type="protein sequence ID" value="CAB9516181.1"/>
    <property type="molecule type" value="Genomic_DNA"/>
</dbReference>
<comment type="caution">
    <text evidence="2">The sequence shown here is derived from an EMBL/GenBank/DDBJ whole genome shotgun (WGS) entry which is preliminary data.</text>
</comment>
<feature type="transmembrane region" description="Helical" evidence="1">
    <location>
        <begin position="153"/>
        <end position="171"/>
    </location>
</feature>
<organism evidence="2 3">
    <name type="scientific">Seminavis robusta</name>
    <dbReference type="NCBI Taxonomy" id="568900"/>
    <lineage>
        <taxon>Eukaryota</taxon>
        <taxon>Sar</taxon>
        <taxon>Stramenopiles</taxon>
        <taxon>Ochrophyta</taxon>
        <taxon>Bacillariophyta</taxon>
        <taxon>Bacillariophyceae</taxon>
        <taxon>Bacillariophycidae</taxon>
        <taxon>Naviculales</taxon>
        <taxon>Naviculaceae</taxon>
        <taxon>Seminavis</taxon>
    </lineage>
</organism>
<dbReference type="AlphaFoldDB" id="A0A9N8EBF4"/>
<feature type="transmembrane region" description="Helical" evidence="1">
    <location>
        <begin position="70"/>
        <end position="98"/>
    </location>
</feature>
<reference evidence="2" key="1">
    <citation type="submission" date="2020-06" db="EMBL/GenBank/DDBJ databases">
        <authorList>
            <consortium name="Plant Systems Biology data submission"/>
        </authorList>
    </citation>
    <scope>NUCLEOTIDE SEQUENCE</scope>
    <source>
        <strain evidence="2">D6</strain>
    </source>
</reference>
<gene>
    <name evidence="2" type="ORF">SEMRO_765_G199260.1</name>
</gene>
<dbReference type="OrthoDB" id="51647at2759"/>
<sequence>MKETATEIGEIDSCKTDASAWNADLGRWIIAQLIDYSCCGAAAMIGWCLHGSNPSPAVQAGKIGMGLLSWRLLLCMTLSAVLSIALIYVRELIHFWFLGSLVPRSKQNSKQLTKMDIMFVLQTAIVSICTFCIIEYHGLTYTETNKFGNGSNFVWFLVAEVYLPFYTLLVLRDVVFLWPFHQLLHTKYFYHLHKTHHSIGKDAQGMHAFYIDIFDLLIENAGAPALLLAFQYFSGIEVGFHLLVPYLLSFHDGALHSVSPYSAMYFCPILDYVLKPTIHHQLHHAIPRNKDYLLFVPYRHLIPRHRQADIAYFNKVFDTNFYSSEKQQTTQQGSPRCHNERNIVIAPSA</sequence>
<keyword evidence="1" id="KW-0472">Membrane</keyword>
<evidence type="ECO:0000313" key="2">
    <source>
        <dbReference type="EMBL" id="CAB9516181.1"/>
    </source>
</evidence>
<evidence type="ECO:0000313" key="3">
    <source>
        <dbReference type="Proteomes" id="UP001153069"/>
    </source>
</evidence>
<evidence type="ECO:0000256" key="1">
    <source>
        <dbReference type="SAM" id="Phobius"/>
    </source>
</evidence>
<accession>A0A9N8EBF4</accession>
<dbReference type="Proteomes" id="UP001153069">
    <property type="component" value="Unassembled WGS sequence"/>
</dbReference>
<name>A0A9N8EBF4_9STRA</name>